<dbReference type="SUPFAM" id="SSF140860">
    <property type="entry name" value="Pseudo ankyrin repeat-like"/>
    <property type="match status" value="1"/>
</dbReference>
<organism evidence="1 2">
    <name type="scientific">Catenaria anguillulae PL171</name>
    <dbReference type="NCBI Taxonomy" id="765915"/>
    <lineage>
        <taxon>Eukaryota</taxon>
        <taxon>Fungi</taxon>
        <taxon>Fungi incertae sedis</taxon>
        <taxon>Blastocladiomycota</taxon>
        <taxon>Blastocladiomycetes</taxon>
        <taxon>Blastocladiales</taxon>
        <taxon>Catenariaceae</taxon>
        <taxon>Catenaria</taxon>
    </lineage>
</organism>
<name>A0A1Y2H508_9FUNG</name>
<dbReference type="Proteomes" id="UP000193411">
    <property type="component" value="Unassembled WGS sequence"/>
</dbReference>
<proteinExistence type="predicted"/>
<reference evidence="1 2" key="1">
    <citation type="submission" date="2016-07" db="EMBL/GenBank/DDBJ databases">
        <title>Pervasive Adenine N6-methylation of Active Genes in Fungi.</title>
        <authorList>
            <consortium name="DOE Joint Genome Institute"/>
            <person name="Mondo S.J."/>
            <person name="Dannebaum R.O."/>
            <person name="Kuo R.C."/>
            <person name="Labutti K."/>
            <person name="Haridas S."/>
            <person name="Kuo A."/>
            <person name="Salamov A."/>
            <person name="Ahrendt S.R."/>
            <person name="Lipzen A."/>
            <person name="Sullivan W."/>
            <person name="Andreopoulos W.B."/>
            <person name="Clum A."/>
            <person name="Lindquist E."/>
            <person name="Daum C."/>
            <person name="Ramamoorthy G.K."/>
            <person name="Gryganskyi A."/>
            <person name="Culley D."/>
            <person name="Magnuson J.K."/>
            <person name="James T.Y."/>
            <person name="O'Malley M.A."/>
            <person name="Stajich J.E."/>
            <person name="Spatafora J.W."/>
            <person name="Visel A."/>
            <person name="Grigoriev I.V."/>
        </authorList>
    </citation>
    <scope>NUCLEOTIDE SEQUENCE [LARGE SCALE GENOMIC DNA]</scope>
    <source>
        <strain evidence="1 2">PL171</strain>
    </source>
</reference>
<evidence type="ECO:0000313" key="2">
    <source>
        <dbReference type="Proteomes" id="UP000193411"/>
    </source>
</evidence>
<evidence type="ECO:0000313" key="1">
    <source>
        <dbReference type="EMBL" id="ORZ29639.1"/>
    </source>
</evidence>
<comment type="caution">
    <text evidence="1">The sequence shown here is derived from an EMBL/GenBank/DDBJ whole genome shotgun (WGS) entry which is preliminary data.</text>
</comment>
<dbReference type="EMBL" id="MCFL01000140">
    <property type="protein sequence ID" value="ORZ29639.1"/>
    <property type="molecule type" value="Genomic_DNA"/>
</dbReference>
<feature type="non-terminal residue" evidence="1">
    <location>
        <position position="321"/>
    </location>
</feature>
<accession>A0A1Y2H508</accession>
<keyword evidence="2" id="KW-1185">Reference proteome</keyword>
<protein>
    <submittedName>
        <fullName evidence="1">Uncharacterized protein</fullName>
    </submittedName>
</protein>
<dbReference type="AlphaFoldDB" id="A0A1Y2H508"/>
<sequence>MVRRAISAAVRAEQLHVLDWWVNAISKLFLTHELSMCWEAAYEAAESVQVLEHIKKLRMADHDGNEAIMRAHGASNLAVMQWWFSQVPRLDKVRFLLPHMLTWHRLHVIGNLDYLWLNDIGQRTGPCLRLCWRTNAPDLLKCALDKTDCSRCLDIIQSPSPSTCCPVPECAHDHCIECTIPRDGLFRDRRFHRQNLVMVMCKHGIVEGFRACLLSRPDAVANVHRQALLVASKCGHLGILKVWLEECQDVDFRAYPLWDGVGISVLDWLLEHDVDGKWLRWMSLDEVSRAGQTHVLDWWLIKFREGRVPVLRFSYRALQFN</sequence>
<gene>
    <name evidence="1" type="ORF">BCR44DRAFT_1448458</name>
</gene>